<organism evidence="2 3">
    <name type="scientific">Achlya hypogyna</name>
    <name type="common">Oomycete</name>
    <name type="synonym">Protoachlya hypogyna</name>
    <dbReference type="NCBI Taxonomy" id="1202772"/>
    <lineage>
        <taxon>Eukaryota</taxon>
        <taxon>Sar</taxon>
        <taxon>Stramenopiles</taxon>
        <taxon>Oomycota</taxon>
        <taxon>Saprolegniomycetes</taxon>
        <taxon>Saprolegniales</taxon>
        <taxon>Achlyaceae</taxon>
        <taxon>Achlya</taxon>
    </lineage>
</organism>
<dbReference type="EMBL" id="JNBR01000003">
    <property type="protein sequence ID" value="OQS01672.1"/>
    <property type="molecule type" value="Genomic_DNA"/>
</dbReference>
<feature type="chain" id="PRO_5010717130" description="Secreted protein" evidence="1">
    <location>
        <begin position="17"/>
        <end position="280"/>
    </location>
</feature>
<dbReference type="OrthoDB" id="76853at2759"/>
<proteinExistence type="predicted"/>
<accession>A0A1V9ZUH2</accession>
<feature type="signal peptide" evidence="1">
    <location>
        <begin position="1"/>
        <end position="16"/>
    </location>
</feature>
<evidence type="ECO:0008006" key="4">
    <source>
        <dbReference type="Google" id="ProtNLM"/>
    </source>
</evidence>
<keyword evidence="1" id="KW-0732">Signal</keyword>
<protein>
    <recommendedName>
        <fullName evidence="4">Secreted protein</fullName>
    </recommendedName>
</protein>
<evidence type="ECO:0000313" key="2">
    <source>
        <dbReference type="EMBL" id="OQS01672.1"/>
    </source>
</evidence>
<keyword evidence="3" id="KW-1185">Reference proteome</keyword>
<dbReference type="Proteomes" id="UP000243579">
    <property type="component" value="Unassembled WGS sequence"/>
</dbReference>
<gene>
    <name evidence="2" type="ORF">ACHHYP_20018</name>
</gene>
<sequence length="280" mass="29216">MLLLASVVAAVAMAAAEPLPPVLPQALAKAVDTFKPVIATYAATALPATMGNCSADAPKPCQEIGDLYNTKTSFYDVRARWISGLNTLTVDTLSLTYDAVGTVTATAAVTFKSLPLSLRVDACLPSAGCSKLLDNTETCCGGPKTITVVAVATCNETYPFLRDLNVTRATISPALQIMVNVSGTPTGLFDATSLVQNELMTQGSTLLQKQALEPLNDKVRAFFGSTVFCTQESQLAWLAKHPQANDTATTSSPAAPKTSSANTSSVALLVFALAVLVHIS</sequence>
<evidence type="ECO:0000256" key="1">
    <source>
        <dbReference type="SAM" id="SignalP"/>
    </source>
</evidence>
<name>A0A1V9ZUH2_ACHHY</name>
<reference evidence="2 3" key="1">
    <citation type="journal article" date="2014" name="Genome Biol. Evol.">
        <title>The secreted proteins of Achlya hypogyna and Thraustotheca clavata identify the ancestral oomycete secretome and reveal gene acquisitions by horizontal gene transfer.</title>
        <authorList>
            <person name="Misner I."/>
            <person name="Blouin N."/>
            <person name="Leonard G."/>
            <person name="Richards T.A."/>
            <person name="Lane C.E."/>
        </authorList>
    </citation>
    <scope>NUCLEOTIDE SEQUENCE [LARGE SCALE GENOMIC DNA]</scope>
    <source>
        <strain evidence="2 3">ATCC 48635</strain>
    </source>
</reference>
<comment type="caution">
    <text evidence="2">The sequence shown here is derived from an EMBL/GenBank/DDBJ whole genome shotgun (WGS) entry which is preliminary data.</text>
</comment>
<evidence type="ECO:0000313" key="3">
    <source>
        <dbReference type="Proteomes" id="UP000243579"/>
    </source>
</evidence>
<dbReference type="AlphaFoldDB" id="A0A1V9ZUH2"/>